<name>A0A059LAX5_9PSED</name>
<comment type="caution">
    <text evidence="1">The sequence shown here is derived from an EMBL/GenBank/DDBJ whole genome shotgun (WGS) entry which is preliminary data.</text>
</comment>
<dbReference type="AlphaFoldDB" id="A0A059LAX5"/>
<gene>
    <name evidence="1" type="ORF">V466_00275</name>
</gene>
<protein>
    <submittedName>
        <fullName evidence="1">Uncharacterized protein</fullName>
    </submittedName>
</protein>
<evidence type="ECO:0000313" key="2">
    <source>
        <dbReference type="Proteomes" id="UP000026739"/>
    </source>
</evidence>
<sequence>MGLHIVGAHQVTHQPLTFALGKAFQFDWSEEGPLIFGLFRRIQIYHMKLRASRAF</sequence>
<dbReference type="EMBL" id="AZQQ01000052">
    <property type="protein sequence ID" value="KDD71144.1"/>
    <property type="molecule type" value="Genomic_DNA"/>
</dbReference>
<dbReference type="Proteomes" id="UP000026739">
    <property type="component" value="Unassembled WGS sequence"/>
</dbReference>
<proteinExistence type="predicted"/>
<organism evidence="1 2">
    <name type="scientific">Pseudomonas mandelii PD30</name>
    <dbReference type="NCBI Taxonomy" id="1419583"/>
    <lineage>
        <taxon>Bacteria</taxon>
        <taxon>Pseudomonadati</taxon>
        <taxon>Pseudomonadota</taxon>
        <taxon>Gammaproteobacteria</taxon>
        <taxon>Pseudomonadales</taxon>
        <taxon>Pseudomonadaceae</taxon>
        <taxon>Pseudomonas</taxon>
    </lineage>
</organism>
<evidence type="ECO:0000313" key="1">
    <source>
        <dbReference type="EMBL" id="KDD71144.1"/>
    </source>
</evidence>
<reference evidence="1 2" key="1">
    <citation type="submission" date="2013-12" db="EMBL/GenBank/DDBJ databases">
        <authorList>
            <person name="Formusa P.A."/>
            <person name="Habash M."/>
            <person name="Lee H."/>
            <person name="Trevors J.T."/>
        </authorList>
    </citation>
    <scope>NUCLEOTIDE SEQUENCE [LARGE SCALE GENOMIC DNA]</scope>
    <source>
        <strain evidence="1 2">PD30</strain>
    </source>
</reference>
<accession>A0A059LAX5</accession>
<dbReference type="eggNOG" id="COG4584">
    <property type="taxonomic scope" value="Bacteria"/>
</dbReference>